<feature type="domain" description="Thiamin pyrophosphokinase thiamin-binding" evidence="5">
    <location>
        <begin position="220"/>
        <end position="289"/>
    </location>
</feature>
<proteinExistence type="predicted"/>
<evidence type="ECO:0000313" key="7">
    <source>
        <dbReference type="Proteomes" id="UP000027135"/>
    </source>
</evidence>
<keyword evidence="2" id="KW-0547">Nucleotide-binding</keyword>
<dbReference type="SUPFAM" id="SSF63862">
    <property type="entry name" value="Thiamin pyrophosphokinase, substrate-binding domain"/>
    <property type="match status" value="1"/>
</dbReference>
<protein>
    <submittedName>
        <fullName evidence="6">Thiamin pyrophosphokinase 1</fullName>
    </submittedName>
</protein>
<gene>
    <name evidence="6" type="ORF">L798_07160</name>
</gene>
<sequence length="300" mass="33240">MNTAIWVFIRTYLTHSKVRMLLRNAIKNGMYFFQVVLDIGTHGMNAPPVVNHWNPHDILDVGNVSFRFGLLVLNQPINIERELMFSLWNRASLRVTVDGGTNRWFRFLQGGNCVAPELITGDMDSIKQNVLTHFKREGSQIIPTPNQNETDFTKALRHVHGHIISKNLQLDGIIAVCETSGRLDQILANLNTLYKAKDIVGNVPVYQLAKNSLSWLLAAGSHQINVGDATVKKGCWCSLVALGAGVERVTTTGLKWNLDDRVMEFGGTISTSNTYSGDPVVTVKTSGSLVWSMGLCDDDT</sequence>
<dbReference type="GO" id="GO:0009229">
    <property type="term" value="P:thiamine diphosphate biosynthetic process"/>
    <property type="evidence" value="ECO:0007669"/>
    <property type="project" value="InterPro"/>
</dbReference>
<dbReference type="AlphaFoldDB" id="A0A067RJS6"/>
<dbReference type="Pfam" id="PF04263">
    <property type="entry name" value="TPK_catalytic"/>
    <property type="match status" value="1"/>
</dbReference>
<dbReference type="PANTHER" id="PTHR13622">
    <property type="entry name" value="THIAMIN PYROPHOSPHOKINASE"/>
    <property type="match status" value="1"/>
</dbReference>
<dbReference type="SUPFAM" id="SSF63999">
    <property type="entry name" value="Thiamin pyrophosphokinase, catalytic domain"/>
    <property type="match status" value="1"/>
</dbReference>
<evidence type="ECO:0000256" key="2">
    <source>
        <dbReference type="ARBA" id="ARBA00022741"/>
    </source>
</evidence>
<dbReference type="GO" id="GO:0005524">
    <property type="term" value="F:ATP binding"/>
    <property type="evidence" value="ECO:0007669"/>
    <property type="project" value="UniProtKB-KW"/>
</dbReference>
<dbReference type="FunFam" id="2.60.120.320:FF:000001">
    <property type="entry name" value="Thiamine pyrophosphokinase"/>
    <property type="match status" value="1"/>
</dbReference>
<dbReference type="EMBL" id="KK852470">
    <property type="protein sequence ID" value="KDR23258.1"/>
    <property type="molecule type" value="Genomic_DNA"/>
</dbReference>
<evidence type="ECO:0000256" key="4">
    <source>
        <dbReference type="ARBA" id="ARBA00022840"/>
    </source>
</evidence>
<dbReference type="FunFam" id="3.40.50.10240:FF:000006">
    <property type="entry name" value="Thiamin pyrophosphokinase 1"/>
    <property type="match status" value="1"/>
</dbReference>
<dbReference type="Gene3D" id="3.40.50.10240">
    <property type="entry name" value="Thiamin pyrophosphokinase, catalytic domain"/>
    <property type="match status" value="1"/>
</dbReference>
<dbReference type="OrthoDB" id="25149at2759"/>
<dbReference type="Proteomes" id="UP000027135">
    <property type="component" value="Unassembled WGS sequence"/>
</dbReference>
<dbReference type="Pfam" id="PF04265">
    <property type="entry name" value="TPK_B1_binding"/>
    <property type="match status" value="1"/>
</dbReference>
<accession>A0A067RJS6</accession>
<evidence type="ECO:0000313" key="6">
    <source>
        <dbReference type="EMBL" id="KDR23258.1"/>
    </source>
</evidence>
<dbReference type="InterPro" id="IPR007373">
    <property type="entry name" value="Thiamin_PyroPKinase_B1-bd"/>
</dbReference>
<name>A0A067RJS6_ZOONE</name>
<dbReference type="GO" id="GO:0016301">
    <property type="term" value="F:kinase activity"/>
    <property type="evidence" value="ECO:0007669"/>
    <property type="project" value="UniProtKB-KW"/>
</dbReference>
<dbReference type="SMART" id="SM00983">
    <property type="entry name" value="TPK_B1_binding"/>
    <property type="match status" value="1"/>
</dbReference>
<keyword evidence="4" id="KW-0067">ATP-binding</keyword>
<organism evidence="6 7">
    <name type="scientific">Zootermopsis nevadensis</name>
    <name type="common">Dampwood termite</name>
    <dbReference type="NCBI Taxonomy" id="136037"/>
    <lineage>
        <taxon>Eukaryota</taxon>
        <taxon>Metazoa</taxon>
        <taxon>Ecdysozoa</taxon>
        <taxon>Arthropoda</taxon>
        <taxon>Hexapoda</taxon>
        <taxon>Insecta</taxon>
        <taxon>Pterygota</taxon>
        <taxon>Neoptera</taxon>
        <taxon>Polyneoptera</taxon>
        <taxon>Dictyoptera</taxon>
        <taxon>Blattodea</taxon>
        <taxon>Blattoidea</taxon>
        <taxon>Termitoidae</taxon>
        <taxon>Termopsidae</taxon>
        <taxon>Zootermopsis</taxon>
    </lineage>
</organism>
<keyword evidence="7" id="KW-1185">Reference proteome</keyword>
<dbReference type="InterPro" id="IPR007371">
    <property type="entry name" value="TPK_catalytic"/>
</dbReference>
<reference evidence="6 7" key="1">
    <citation type="journal article" date="2014" name="Nat. Commun.">
        <title>Molecular traces of alternative social organization in a termite genome.</title>
        <authorList>
            <person name="Terrapon N."/>
            <person name="Li C."/>
            <person name="Robertson H.M."/>
            <person name="Ji L."/>
            <person name="Meng X."/>
            <person name="Booth W."/>
            <person name="Chen Z."/>
            <person name="Childers C.P."/>
            <person name="Glastad K.M."/>
            <person name="Gokhale K."/>
            <person name="Gowin J."/>
            <person name="Gronenberg W."/>
            <person name="Hermansen R.A."/>
            <person name="Hu H."/>
            <person name="Hunt B.G."/>
            <person name="Huylmans A.K."/>
            <person name="Khalil S.M."/>
            <person name="Mitchell R.D."/>
            <person name="Munoz-Torres M.C."/>
            <person name="Mustard J.A."/>
            <person name="Pan H."/>
            <person name="Reese J.T."/>
            <person name="Scharf M.E."/>
            <person name="Sun F."/>
            <person name="Vogel H."/>
            <person name="Xiao J."/>
            <person name="Yang W."/>
            <person name="Yang Z."/>
            <person name="Yang Z."/>
            <person name="Zhou J."/>
            <person name="Zhu J."/>
            <person name="Brent C.S."/>
            <person name="Elsik C.G."/>
            <person name="Goodisman M.A."/>
            <person name="Liberles D.A."/>
            <person name="Roe R.M."/>
            <person name="Vargo E.L."/>
            <person name="Vilcinskas A."/>
            <person name="Wang J."/>
            <person name="Bornberg-Bauer E."/>
            <person name="Korb J."/>
            <person name="Zhang G."/>
            <person name="Liebig J."/>
        </authorList>
    </citation>
    <scope>NUCLEOTIDE SEQUENCE [LARGE SCALE GENOMIC DNA]</scope>
    <source>
        <tissue evidence="6">Whole organism</tissue>
    </source>
</reference>
<dbReference type="NCBIfam" id="TIGR01378">
    <property type="entry name" value="thi_PPkinase"/>
    <property type="match status" value="1"/>
</dbReference>
<dbReference type="STRING" id="136037.A0A067RJS6"/>
<evidence type="ECO:0000259" key="5">
    <source>
        <dbReference type="SMART" id="SM00983"/>
    </source>
</evidence>
<dbReference type="OMA" id="HHLYMMT"/>
<keyword evidence="1" id="KW-0808">Transferase</keyword>
<dbReference type="InterPro" id="IPR036371">
    <property type="entry name" value="TPK_B1-bd_sf"/>
</dbReference>
<dbReference type="eggNOG" id="KOG3153">
    <property type="taxonomic scope" value="Eukaryota"/>
</dbReference>
<evidence type="ECO:0000256" key="1">
    <source>
        <dbReference type="ARBA" id="ARBA00022679"/>
    </source>
</evidence>
<dbReference type="GO" id="GO:0030975">
    <property type="term" value="F:thiamine binding"/>
    <property type="evidence" value="ECO:0007669"/>
    <property type="project" value="InterPro"/>
</dbReference>
<dbReference type="GO" id="GO:0004788">
    <property type="term" value="F:thiamine diphosphokinase activity"/>
    <property type="evidence" value="ECO:0007669"/>
    <property type="project" value="InterPro"/>
</dbReference>
<dbReference type="InterPro" id="IPR036759">
    <property type="entry name" value="TPK_catalytic_sf"/>
</dbReference>
<dbReference type="InterPro" id="IPR006282">
    <property type="entry name" value="Thi_PPkinase"/>
</dbReference>
<dbReference type="FunCoup" id="A0A067RJS6">
    <property type="interactions" value="410"/>
</dbReference>
<dbReference type="InParanoid" id="A0A067RJS6"/>
<keyword evidence="3 6" id="KW-0418">Kinase</keyword>
<dbReference type="GO" id="GO:0006772">
    <property type="term" value="P:thiamine metabolic process"/>
    <property type="evidence" value="ECO:0007669"/>
    <property type="project" value="InterPro"/>
</dbReference>
<dbReference type="PANTHER" id="PTHR13622:SF8">
    <property type="entry name" value="THIAMIN PYROPHOSPHOKINASE 1"/>
    <property type="match status" value="1"/>
</dbReference>
<dbReference type="Gene3D" id="2.60.120.320">
    <property type="entry name" value="Thiamin pyrophosphokinase, thiamin-binding domain"/>
    <property type="match status" value="1"/>
</dbReference>
<evidence type="ECO:0000256" key="3">
    <source>
        <dbReference type="ARBA" id="ARBA00022777"/>
    </source>
</evidence>
<dbReference type="CDD" id="cd07995">
    <property type="entry name" value="TPK"/>
    <property type="match status" value="1"/>
</dbReference>